<evidence type="ECO:0000313" key="1">
    <source>
        <dbReference type="EMBL" id="KAL0187801.1"/>
    </source>
</evidence>
<reference evidence="1 2" key="1">
    <citation type="submission" date="2024-05" db="EMBL/GenBank/DDBJ databases">
        <title>Genome sequencing and assembly of Indian major carp, Cirrhinus mrigala (Hamilton, 1822).</title>
        <authorList>
            <person name="Mohindra V."/>
            <person name="Chowdhury L.M."/>
            <person name="Lal K."/>
            <person name="Jena J.K."/>
        </authorList>
    </citation>
    <scope>NUCLEOTIDE SEQUENCE [LARGE SCALE GENOMIC DNA]</scope>
    <source>
        <strain evidence="1">CM1030</strain>
        <tissue evidence="1">Blood</tissue>
    </source>
</reference>
<sequence length="76" mass="8295">MKQSATLLRDTTERQTITVSKEGWKKVKKKELSSSAVNLDFAPACRPSSVAWMMGSQGGRAAQGWAEGDEIPMPRA</sequence>
<comment type="caution">
    <text evidence="1">The sequence shown here is derived from an EMBL/GenBank/DDBJ whole genome shotgun (WGS) entry which is preliminary data.</text>
</comment>
<accession>A0ABD0QRD9</accession>
<evidence type="ECO:0000313" key="2">
    <source>
        <dbReference type="Proteomes" id="UP001529510"/>
    </source>
</evidence>
<name>A0ABD0QRD9_CIRMR</name>
<proteinExistence type="predicted"/>
<keyword evidence="2" id="KW-1185">Reference proteome</keyword>
<dbReference type="EMBL" id="JAMKFB020000007">
    <property type="protein sequence ID" value="KAL0187801.1"/>
    <property type="molecule type" value="Genomic_DNA"/>
</dbReference>
<organism evidence="1 2">
    <name type="scientific">Cirrhinus mrigala</name>
    <name type="common">Mrigala</name>
    <dbReference type="NCBI Taxonomy" id="683832"/>
    <lineage>
        <taxon>Eukaryota</taxon>
        <taxon>Metazoa</taxon>
        <taxon>Chordata</taxon>
        <taxon>Craniata</taxon>
        <taxon>Vertebrata</taxon>
        <taxon>Euteleostomi</taxon>
        <taxon>Actinopterygii</taxon>
        <taxon>Neopterygii</taxon>
        <taxon>Teleostei</taxon>
        <taxon>Ostariophysi</taxon>
        <taxon>Cypriniformes</taxon>
        <taxon>Cyprinidae</taxon>
        <taxon>Labeoninae</taxon>
        <taxon>Labeonini</taxon>
        <taxon>Cirrhinus</taxon>
    </lineage>
</organism>
<dbReference type="Proteomes" id="UP001529510">
    <property type="component" value="Unassembled WGS sequence"/>
</dbReference>
<gene>
    <name evidence="1" type="ORF">M9458_014900</name>
</gene>
<dbReference type="AlphaFoldDB" id="A0ABD0QRD9"/>
<feature type="non-terminal residue" evidence="1">
    <location>
        <position position="76"/>
    </location>
</feature>
<protein>
    <submittedName>
        <fullName evidence="1">Uncharacterized protein</fullName>
    </submittedName>
</protein>